<dbReference type="PANTHER" id="PTHR35586">
    <property type="entry name" value="SLL1691 PROTEIN"/>
    <property type="match status" value="1"/>
</dbReference>
<accession>A0AAJ0U1D1</accession>
<name>A0AAJ0U1D1_9GAMM</name>
<protein>
    <recommendedName>
        <fullName evidence="4">DUF4351 domain-containing protein</fullName>
    </recommendedName>
</protein>
<dbReference type="RefSeq" id="WP_200344235.1">
    <property type="nucleotide sequence ID" value="NZ_NRSJ01000002.1"/>
</dbReference>
<feature type="compositionally biased region" description="Polar residues" evidence="1">
    <location>
        <begin position="1"/>
        <end position="14"/>
    </location>
</feature>
<organism evidence="2 3">
    <name type="scientific">Halochromatium glycolicum</name>
    <dbReference type="NCBI Taxonomy" id="85075"/>
    <lineage>
        <taxon>Bacteria</taxon>
        <taxon>Pseudomonadati</taxon>
        <taxon>Pseudomonadota</taxon>
        <taxon>Gammaproteobacteria</taxon>
        <taxon>Chromatiales</taxon>
        <taxon>Chromatiaceae</taxon>
        <taxon>Halochromatium</taxon>
    </lineage>
</organism>
<dbReference type="Proteomes" id="UP001296776">
    <property type="component" value="Unassembled WGS sequence"/>
</dbReference>
<reference evidence="2" key="1">
    <citation type="submission" date="2017-08" db="EMBL/GenBank/DDBJ databases">
        <authorList>
            <person name="Imhoff J.F."/>
            <person name="Rahn T."/>
            <person name="Kuenzel S."/>
            <person name="Neulinger S.C."/>
        </authorList>
    </citation>
    <scope>NUCLEOTIDE SEQUENCE</scope>
    <source>
        <strain evidence="2">DSM 11080</strain>
    </source>
</reference>
<evidence type="ECO:0008006" key="4">
    <source>
        <dbReference type="Google" id="ProtNLM"/>
    </source>
</evidence>
<keyword evidence="3" id="KW-1185">Reference proteome</keyword>
<dbReference type="PANTHER" id="PTHR35586:SF1">
    <property type="entry name" value="SLL1691 PROTEIN"/>
    <property type="match status" value="1"/>
</dbReference>
<reference evidence="2" key="2">
    <citation type="journal article" date="2020" name="Microorganisms">
        <title>Osmotic Adaptation and Compatible Solute Biosynthesis of Phototrophic Bacteria as Revealed from Genome Analyses.</title>
        <authorList>
            <person name="Imhoff J.F."/>
            <person name="Rahn T."/>
            <person name="Kunzel S."/>
            <person name="Keller A."/>
            <person name="Neulinger S.C."/>
        </authorList>
    </citation>
    <scope>NUCLEOTIDE SEQUENCE</scope>
    <source>
        <strain evidence="2">DSM 11080</strain>
    </source>
</reference>
<gene>
    <name evidence="2" type="ORF">CKO40_01995</name>
</gene>
<dbReference type="EMBL" id="NRSJ01000002">
    <property type="protein sequence ID" value="MBK1703352.1"/>
    <property type="molecule type" value="Genomic_DNA"/>
</dbReference>
<proteinExistence type="predicted"/>
<evidence type="ECO:0000313" key="3">
    <source>
        <dbReference type="Proteomes" id="UP001296776"/>
    </source>
</evidence>
<feature type="region of interest" description="Disordered" evidence="1">
    <location>
        <begin position="1"/>
        <end position="25"/>
    </location>
</feature>
<evidence type="ECO:0000313" key="2">
    <source>
        <dbReference type="EMBL" id="MBK1703352.1"/>
    </source>
</evidence>
<comment type="caution">
    <text evidence="2">The sequence shown here is derived from an EMBL/GenBank/DDBJ whole genome shotgun (WGS) entry which is preliminary data.</text>
</comment>
<evidence type="ECO:0000256" key="1">
    <source>
        <dbReference type="SAM" id="MobiDB-lite"/>
    </source>
</evidence>
<dbReference type="AlphaFoldDB" id="A0AAJ0U1D1"/>
<sequence length="339" mass="39387">MATTETNTDNTPAATGSPKRDQDSPWKEALERFFPEFLALLFPDIHAEIDWSTPYRSLDSELQQITGDADSGRRYADKLIDVRTREGHDLWVLVHAEVQGAAQTAFAKRMFQYNYRIRDRHNRSVVSLAVLSDTNRQFRPASYEDGRWGCRLLFEFPTVKLLDYTEPERWAELEASDNVFALVVMAQIRAKVTDDAETLKGWKFRLIRMLYERGYERPLILQLFRLIDWMIRLPEGLEADFRQELYAYEEQQRMPYVTTVEQAGIDKGIKIGEQRGVIIGEQRGVVIGEAKTLLRQLTRKFGPDCAERYRDRIEAADVEQLDAWLDNILTAETPETIFH</sequence>